<gene>
    <name evidence="5 9" type="primary">fmt</name>
    <name evidence="9" type="ORF">FCK90_12115</name>
</gene>
<organism evidence="9 10">
    <name type="scientific">Kocuria coralli</name>
    <dbReference type="NCBI Taxonomy" id="1461025"/>
    <lineage>
        <taxon>Bacteria</taxon>
        <taxon>Bacillati</taxon>
        <taxon>Actinomycetota</taxon>
        <taxon>Actinomycetes</taxon>
        <taxon>Micrococcales</taxon>
        <taxon>Micrococcaceae</taxon>
        <taxon>Kocuria</taxon>
    </lineage>
</organism>
<dbReference type="SUPFAM" id="SSF50486">
    <property type="entry name" value="FMT C-terminal domain-like"/>
    <property type="match status" value="1"/>
</dbReference>
<dbReference type="InterPro" id="IPR005794">
    <property type="entry name" value="Fmt"/>
</dbReference>
<dbReference type="InterPro" id="IPR044135">
    <property type="entry name" value="Met-tRNA-FMT_C"/>
</dbReference>
<evidence type="ECO:0000313" key="9">
    <source>
        <dbReference type="EMBL" id="KAA9393395.1"/>
    </source>
</evidence>
<dbReference type="CDD" id="cd08704">
    <property type="entry name" value="Met_tRNA_FMT_C"/>
    <property type="match status" value="1"/>
</dbReference>
<dbReference type="Pfam" id="PF02911">
    <property type="entry name" value="Formyl_trans_C"/>
    <property type="match status" value="1"/>
</dbReference>
<protein>
    <recommendedName>
        <fullName evidence="2 5">Methionyl-tRNA formyltransferase</fullName>
        <ecNumber evidence="2 5">2.1.2.9</ecNumber>
    </recommendedName>
</protein>
<evidence type="ECO:0000256" key="5">
    <source>
        <dbReference type="HAMAP-Rule" id="MF_00182"/>
    </source>
</evidence>
<dbReference type="PANTHER" id="PTHR11138">
    <property type="entry name" value="METHIONYL-TRNA FORMYLTRANSFERASE"/>
    <property type="match status" value="1"/>
</dbReference>
<evidence type="ECO:0000256" key="3">
    <source>
        <dbReference type="ARBA" id="ARBA00022679"/>
    </source>
</evidence>
<dbReference type="GO" id="GO:0004479">
    <property type="term" value="F:methionyl-tRNA formyltransferase activity"/>
    <property type="evidence" value="ECO:0007669"/>
    <property type="project" value="UniProtKB-UniRule"/>
</dbReference>
<dbReference type="HAMAP" id="MF_00182">
    <property type="entry name" value="Formyl_trans"/>
    <property type="match status" value="1"/>
</dbReference>
<name>A0A5J5KWV6_9MICC</name>
<dbReference type="Gene3D" id="3.40.50.12230">
    <property type="match status" value="1"/>
</dbReference>
<dbReference type="Proteomes" id="UP000325957">
    <property type="component" value="Unassembled WGS sequence"/>
</dbReference>
<reference evidence="9 10" key="1">
    <citation type="submission" date="2019-05" db="EMBL/GenBank/DDBJ databases">
        <title>Kocuria coralli sp. nov., a novel actinobacterium isolated from coral reef seawater.</title>
        <authorList>
            <person name="Li J."/>
        </authorList>
    </citation>
    <scope>NUCLEOTIDE SEQUENCE [LARGE SCALE GENOMIC DNA]</scope>
    <source>
        <strain evidence="9 10">SCSIO 13007</strain>
    </source>
</reference>
<comment type="function">
    <text evidence="5">Attaches a formyl group to the free amino group of methionyl-tRNA(fMet). The formyl group appears to play a dual role in the initiator identity of N-formylmethionyl-tRNA by promoting its recognition by IF2 and preventing the misappropriation of this tRNA by the elongation apparatus.</text>
</comment>
<dbReference type="InterPro" id="IPR002376">
    <property type="entry name" value="Formyl_transf_N"/>
</dbReference>
<feature type="domain" description="Formyl transferase N-terminal" evidence="7">
    <location>
        <begin position="5"/>
        <end position="177"/>
    </location>
</feature>
<dbReference type="InterPro" id="IPR011034">
    <property type="entry name" value="Formyl_transferase-like_C_sf"/>
</dbReference>
<feature type="region of interest" description="Disordered" evidence="6">
    <location>
        <begin position="194"/>
        <end position="213"/>
    </location>
</feature>
<dbReference type="InterPro" id="IPR005793">
    <property type="entry name" value="Formyl_trans_C"/>
</dbReference>
<dbReference type="InterPro" id="IPR036477">
    <property type="entry name" value="Formyl_transf_N_sf"/>
</dbReference>
<evidence type="ECO:0000259" key="7">
    <source>
        <dbReference type="Pfam" id="PF00551"/>
    </source>
</evidence>
<dbReference type="GO" id="GO:0005829">
    <property type="term" value="C:cytosol"/>
    <property type="evidence" value="ECO:0007669"/>
    <property type="project" value="TreeGrafter"/>
</dbReference>
<proteinExistence type="inferred from homology"/>
<sequence>MKVLYAGTPDVAVAPLRHLAAAEDIDVVGVLTRTDAPVGRKKVLRPSPVAAAADELGLPVIKANRVDQETVERIRRTGAEAAAVVAYGALLKRDALDAVPLGWVNLHFSILPAWRGAAPVQRSLLAGEMTAGATTFVLEEGMDTGPVLRTFTEPVRDDDVAGTVLARLSDLGAPVLLDSLRDLVAGVQPRPQAGQASLASKLTGPDGRIDWGRPAPEIAARVRAVTPEPGAWTEMDGARFKITDRVAEHPGVTDLAPGAVTLRDKRVLVGTSTHAVELLQVQPAGKKTMAAGDWARGRLGADGTTGGAEFV</sequence>
<evidence type="ECO:0000256" key="1">
    <source>
        <dbReference type="ARBA" id="ARBA00010699"/>
    </source>
</evidence>
<dbReference type="AlphaFoldDB" id="A0A5J5KWV6"/>
<accession>A0A5J5KWV6</accession>
<dbReference type="RefSeq" id="WP_158034568.1">
    <property type="nucleotide sequence ID" value="NZ_ML708624.1"/>
</dbReference>
<dbReference type="SUPFAM" id="SSF53328">
    <property type="entry name" value="Formyltransferase"/>
    <property type="match status" value="1"/>
</dbReference>
<dbReference type="InterPro" id="IPR041711">
    <property type="entry name" value="Met-tRNA-FMT_N"/>
</dbReference>
<feature type="domain" description="Formyl transferase C-terminal" evidence="8">
    <location>
        <begin position="202"/>
        <end position="298"/>
    </location>
</feature>
<evidence type="ECO:0000313" key="10">
    <source>
        <dbReference type="Proteomes" id="UP000325957"/>
    </source>
</evidence>
<dbReference type="PANTHER" id="PTHR11138:SF5">
    <property type="entry name" value="METHIONYL-TRNA FORMYLTRANSFERASE, MITOCHONDRIAL"/>
    <property type="match status" value="1"/>
</dbReference>
<feature type="binding site" evidence="5">
    <location>
        <begin position="109"/>
        <end position="112"/>
    </location>
    <ligand>
        <name>(6S)-5,6,7,8-tetrahydrofolate</name>
        <dbReference type="ChEBI" id="CHEBI:57453"/>
    </ligand>
</feature>
<evidence type="ECO:0000256" key="6">
    <source>
        <dbReference type="SAM" id="MobiDB-lite"/>
    </source>
</evidence>
<dbReference type="OrthoDB" id="9802815at2"/>
<evidence type="ECO:0000256" key="2">
    <source>
        <dbReference type="ARBA" id="ARBA00012261"/>
    </source>
</evidence>
<keyword evidence="4 5" id="KW-0648">Protein biosynthesis</keyword>
<dbReference type="CDD" id="cd08646">
    <property type="entry name" value="FMT_core_Met-tRNA-FMT_N"/>
    <property type="match status" value="1"/>
</dbReference>
<comment type="catalytic activity">
    <reaction evidence="5">
        <text>L-methionyl-tRNA(fMet) + (6R)-10-formyltetrahydrofolate = N-formyl-L-methionyl-tRNA(fMet) + (6S)-5,6,7,8-tetrahydrofolate + H(+)</text>
        <dbReference type="Rhea" id="RHEA:24380"/>
        <dbReference type="Rhea" id="RHEA-COMP:9952"/>
        <dbReference type="Rhea" id="RHEA-COMP:9953"/>
        <dbReference type="ChEBI" id="CHEBI:15378"/>
        <dbReference type="ChEBI" id="CHEBI:57453"/>
        <dbReference type="ChEBI" id="CHEBI:78530"/>
        <dbReference type="ChEBI" id="CHEBI:78844"/>
        <dbReference type="ChEBI" id="CHEBI:195366"/>
        <dbReference type="EC" id="2.1.2.9"/>
    </reaction>
</comment>
<dbReference type="EMBL" id="SZWF01000019">
    <property type="protein sequence ID" value="KAA9393395.1"/>
    <property type="molecule type" value="Genomic_DNA"/>
</dbReference>
<comment type="similarity">
    <text evidence="1 5">Belongs to the Fmt family.</text>
</comment>
<keyword evidence="10" id="KW-1185">Reference proteome</keyword>
<comment type="caution">
    <text evidence="9">The sequence shown here is derived from an EMBL/GenBank/DDBJ whole genome shotgun (WGS) entry which is preliminary data.</text>
</comment>
<dbReference type="EC" id="2.1.2.9" evidence="2 5"/>
<dbReference type="NCBIfam" id="TIGR00460">
    <property type="entry name" value="fmt"/>
    <property type="match status" value="1"/>
</dbReference>
<evidence type="ECO:0000256" key="4">
    <source>
        <dbReference type="ARBA" id="ARBA00022917"/>
    </source>
</evidence>
<dbReference type="Pfam" id="PF00551">
    <property type="entry name" value="Formyl_trans_N"/>
    <property type="match status" value="1"/>
</dbReference>
<evidence type="ECO:0000259" key="8">
    <source>
        <dbReference type="Pfam" id="PF02911"/>
    </source>
</evidence>
<keyword evidence="3 5" id="KW-0808">Transferase</keyword>